<organism evidence="1 2">
    <name type="scientific">Lithospermum erythrorhizon</name>
    <name type="common">Purple gromwell</name>
    <name type="synonym">Lithospermum officinale var. erythrorhizon</name>
    <dbReference type="NCBI Taxonomy" id="34254"/>
    <lineage>
        <taxon>Eukaryota</taxon>
        <taxon>Viridiplantae</taxon>
        <taxon>Streptophyta</taxon>
        <taxon>Embryophyta</taxon>
        <taxon>Tracheophyta</taxon>
        <taxon>Spermatophyta</taxon>
        <taxon>Magnoliopsida</taxon>
        <taxon>eudicotyledons</taxon>
        <taxon>Gunneridae</taxon>
        <taxon>Pentapetalae</taxon>
        <taxon>asterids</taxon>
        <taxon>lamiids</taxon>
        <taxon>Boraginales</taxon>
        <taxon>Boraginaceae</taxon>
        <taxon>Boraginoideae</taxon>
        <taxon>Lithospermeae</taxon>
        <taxon>Lithospermum</taxon>
    </lineage>
</organism>
<evidence type="ECO:0000313" key="2">
    <source>
        <dbReference type="Proteomes" id="UP001454036"/>
    </source>
</evidence>
<protein>
    <submittedName>
        <fullName evidence="1">Uncharacterized protein</fullName>
    </submittedName>
</protein>
<name>A0AAV3NMV3_LITER</name>
<comment type="caution">
    <text evidence="1">The sequence shown here is derived from an EMBL/GenBank/DDBJ whole genome shotgun (WGS) entry which is preliminary data.</text>
</comment>
<evidence type="ECO:0000313" key="1">
    <source>
        <dbReference type="EMBL" id="GAA0140655.1"/>
    </source>
</evidence>
<dbReference type="Proteomes" id="UP001454036">
    <property type="component" value="Unassembled WGS sequence"/>
</dbReference>
<sequence>MTTLPSAPGKYLPLKADDNLVGPGAFSVLDSFDKVNDDFELLSKIEHNFLTFPLKKVVPKEVDPAVEMARFLIEPLRLQLCNRGFLVISCMDVECMLKDLPTDLDFVALSMSPSWLMVL</sequence>
<dbReference type="AlphaFoldDB" id="A0AAV3NMV3"/>
<dbReference type="EMBL" id="BAABME010000202">
    <property type="protein sequence ID" value="GAA0140655.1"/>
    <property type="molecule type" value="Genomic_DNA"/>
</dbReference>
<gene>
    <name evidence="1" type="ORF">LIER_01962</name>
</gene>
<reference evidence="1 2" key="1">
    <citation type="submission" date="2024-01" db="EMBL/GenBank/DDBJ databases">
        <title>The complete chloroplast genome sequence of Lithospermum erythrorhizon: insights into the phylogenetic relationship among Boraginaceae species and the maternal lineages of purple gromwells.</title>
        <authorList>
            <person name="Okada T."/>
            <person name="Watanabe K."/>
        </authorList>
    </citation>
    <scope>NUCLEOTIDE SEQUENCE [LARGE SCALE GENOMIC DNA]</scope>
</reference>
<accession>A0AAV3NMV3</accession>
<proteinExistence type="predicted"/>
<keyword evidence="2" id="KW-1185">Reference proteome</keyword>